<gene>
    <name evidence="1" type="ORF">HPBE_LOCUS460</name>
</gene>
<accession>A0A183F2T0</accession>
<proteinExistence type="predicted"/>
<evidence type="ECO:0000313" key="1">
    <source>
        <dbReference type="EMBL" id="VDO18842.1"/>
    </source>
</evidence>
<reference evidence="3" key="2">
    <citation type="submission" date="2019-09" db="UniProtKB">
        <authorList>
            <consortium name="WormBaseParasite"/>
        </authorList>
    </citation>
    <scope>IDENTIFICATION</scope>
</reference>
<dbReference type="Proteomes" id="UP000050761">
    <property type="component" value="Unassembled WGS sequence"/>
</dbReference>
<keyword evidence="2" id="KW-1185">Reference proteome</keyword>
<dbReference type="EMBL" id="UZAH01000318">
    <property type="protein sequence ID" value="VDO18842.1"/>
    <property type="molecule type" value="Genomic_DNA"/>
</dbReference>
<name>A0A183F2T0_HELPZ</name>
<sequence length="104" mass="11052">MADAERSSLKTRRCFGKRKSEEALEDLPSLNDASIEARTDRTRIPARSSDELLLFVASVVLLEADVGIGVGRGAGVGAALKEFDLVEGGQRSTMVGCHMSVGTD</sequence>
<evidence type="ECO:0000313" key="2">
    <source>
        <dbReference type="Proteomes" id="UP000050761"/>
    </source>
</evidence>
<dbReference type="AlphaFoldDB" id="A0A183F2T0"/>
<protein>
    <submittedName>
        <fullName evidence="1 3">Uncharacterized protein</fullName>
    </submittedName>
</protein>
<organism evidence="2 3">
    <name type="scientific">Heligmosomoides polygyrus</name>
    <name type="common">Parasitic roundworm</name>
    <dbReference type="NCBI Taxonomy" id="6339"/>
    <lineage>
        <taxon>Eukaryota</taxon>
        <taxon>Metazoa</taxon>
        <taxon>Ecdysozoa</taxon>
        <taxon>Nematoda</taxon>
        <taxon>Chromadorea</taxon>
        <taxon>Rhabditida</taxon>
        <taxon>Rhabditina</taxon>
        <taxon>Rhabditomorpha</taxon>
        <taxon>Strongyloidea</taxon>
        <taxon>Heligmosomidae</taxon>
        <taxon>Heligmosomoides</taxon>
    </lineage>
</organism>
<evidence type="ECO:0000313" key="3">
    <source>
        <dbReference type="WBParaSite" id="HPBE_0000045901-mRNA-1"/>
    </source>
</evidence>
<accession>A0A3P7WN06</accession>
<dbReference type="WBParaSite" id="HPBE_0000045901-mRNA-1">
    <property type="protein sequence ID" value="HPBE_0000045901-mRNA-1"/>
    <property type="gene ID" value="HPBE_0000045901"/>
</dbReference>
<reference evidence="1 2" key="1">
    <citation type="submission" date="2018-11" db="EMBL/GenBank/DDBJ databases">
        <authorList>
            <consortium name="Pathogen Informatics"/>
        </authorList>
    </citation>
    <scope>NUCLEOTIDE SEQUENCE [LARGE SCALE GENOMIC DNA]</scope>
</reference>